<comment type="caution">
    <text evidence="2">The sequence shown here is derived from an EMBL/GenBank/DDBJ whole genome shotgun (WGS) entry which is preliminary data.</text>
</comment>
<dbReference type="InterPro" id="IPR046336">
    <property type="entry name" value="Lon_prtase_N_sf"/>
</dbReference>
<gene>
    <name evidence="2" type="ORF">CTAYLR_009015</name>
</gene>
<feature type="domain" description="Lon N-terminal" evidence="1">
    <location>
        <begin position="16"/>
        <end position="184"/>
    </location>
</feature>
<evidence type="ECO:0000259" key="1">
    <source>
        <dbReference type="Pfam" id="PF02190"/>
    </source>
</evidence>
<dbReference type="InterPro" id="IPR003111">
    <property type="entry name" value="Lon_prtase_N"/>
</dbReference>
<reference evidence="2" key="1">
    <citation type="submission" date="2023-01" db="EMBL/GenBank/DDBJ databases">
        <title>Metagenome sequencing of chrysophaentin producing Chrysophaeum taylorii.</title>
        <authorList>
            <person name="Davison J."/>
            <person name="Bewley C."/>
        </authorList>
    </citation>
    <scope>NUCLEOTIDE SEQUENCE</scope>
    <source>
        <strain evidence="2">NIES-1699</strain>
    </source>
</reference>
<dbReference type="InterPro" id="IPR015947">
    <property type="entry name" value="PUA-like_sf"/>
</dbReference>
<accession>A0AAD7XQM6</accession>
<sequence>MIRVFVSLAALATGLEVPVFPLRKPRFPTETLRLNLFEPRYLNLARSVTSAEDAVFAAMYCGDVPSVLPRGDQPPTPLLAPDAVGVLCEVTNSETLDSGRVALRATAFSRCKLVSVLSSPATGGREPYVVVDAEPLLDDLEPDAAEKERETARAVADVEHLLDKLWGPFNSCETPSDDDDDDALRYDAVRRFAPNLVDDECVVAELERQYCLVSGACGDFAPTREELYSFSLLSTLDLAPRDKQLALESTNTLDRFRHVFADLRRGRNWLAARAALTDLRL</sequence>
<dbReference type="EMBL" id="JAQMWT010000075">
    <property type="protein sequence ID" value="KAJ8611432.1"/>
    <property type="molecule type" value="Genomic_DNA"/>
</dbReference>
<dbReference type="PANTHER" id="PTHR46732:SF8">
    <property type="entry name" value="ATP-DEPENDENT PROTEASE LA (LON) DOMAIN PROTEIN"/>
    <property type="match status" value="1"/>
</dbReference>
<protein>
    <recommendedName>
        <fullName evidence="1">Lon N-terminal domain-containing protein</fullName>
    </recommendedName>
</protein>
<dbReference type="SUPFAM" id="SSF88697">
    <property type="entry name" value="PUA domain-like"/>
    <property type="match status" value="1"/>
</dbReference>
<dbReference type="PANTHER" id="PTHR46732">
    <property type="entry name" value="ATP-DEPENDENT PROTEASE LA (LON) DOMAIN PROTEIN"/>
    <property type="match status" value="1"/>
</dbReference>
<dbReference type="AlphaFoldDB" id="A0AAD7XQM6"/>
<organism evidence="2 3">
    <name type="scientific">Chrysophaeum taylorii</name>
    <dbReference type="NCBI Taxonomy" id="2483200"/>
    <lineage>
        <taxon>Eukaryota</taxon>
        <taxon>Sar</taxon>
        <taxon>Stramenopiles</taxon>
        <taxon>Ochrophyta</taxon>
        <taxon>Pelagophyceae</taxon>
        <taxon>Pelagomonadales</taxon>
        <taxon>Pelagomonadaceae</taxon>
        <taxon>Chrysophaeum</taxon>
    </lineage>
</organism>
<evidence type="ECO:0000313" key="3">
    <source>
        <dbReference type="Proteomes" id="UP001230188"/>
    </source>
</evidence>
<name>A0AAD7XQM6_9STRA</name>
<dbReference type="Proteomes" id="UP001230188">
    <property type="component" value="Unassembled WGS sequence"/>
</dbReference>
<keyword evidence="3" id="KW-1185">Reference proteome</keyword>
<proteinExistence type="predicted"/>
<dbReference type="Pfam" id="PF02190">
    <property type="entry name" value="LON_substr_bdg"/>
    <property type="match status" value="1"/>
</dbReference>
<dbReference type="Gene3D" id="2.30.130.40">
    <property type="entry name" value="LON domain-like"/>
    <property type="match status" value="1"/>
</dbReference>
<evidence type="ECO:0000313" key="2">
    <source>
        <dbReference type="EMBL" id="KAJ8611432.1"/>
    </source>
</evidence>